<evidence type="ECO:0008006" key="3">
    <source>
        <dbReference type="Google" id="ProtNLM"/>
    </source>
</evidence>
<evidence type="ECO:0000313" key="1">
    <source>
        <dbReference type="EMBL" id="VGO22704.1"/>
    </source>
</evidence>
<accession>A0A6C2UTZ5</accession>
<sequence length="62" mass="7160">MFHMNQNLKVVLAVEPVDLRKSFNGLYAVARNELGDIPEDGALFVFSNRSRNRITVHDQPYR</sequence>
<proteinExistence type="predicted"/>
<gene>
    <name evidence="1" type="ORF">SCARR_04799</name>
</gene>
<dbReference type="EMBL" id="CAAHFH010000002">
    <property type="protein sequence ID" value="VGO22704.1"/>
    <property type="molecule type" value="Genomic_DNA"/>
</dbReference>
<dbReference type="Proteomes" id="UP000346198">
    <property type="component" value="Unassembled WGS sequence"/>
</dbReference>
<protein>
    <recommendedName>
        <fullName evidence="3">Transposase</fullName>
    </recommendedName>
</protein>
<organism evidence="1 2">
    <name type="scientific">Pontiella sulfatireligans</name>
    <dbReference type="NCBI Taxonomy" id="2750658"/>
    <lineage>
        <taxon>Bacteria</taxon>
        <taxon>Pseudomonadati</taxon>
        <taxon>Kiritimatiellota</taxon>
        <taxon>Kiritimatiellia</taxon>
        <taxon>Kiritimatiellales</taxon>
        <taxon>Pontiellaceae</taxon>
        <taxon>Pontiella</taxon>
    </lineage>
</organism>
<dbReference type="Pfam" id="PF05717">
    <property type="entry name" value="TnpB_IS66"/>
    <property type="match status" value="1"/>
</dbReference>
<keyword evidence="2" id="KW-1185">Reference proteome</keyword>
<name>A0A6C2UTZ5_9BACT</name>
<dbReference type="AlphaFoldDB" id="A0A6C2UTZ5"/>
<reference evidence="1 2" key="1">
    <citation type="submission" date="2019-04" db="EMBL/GenBank/DDBJ databases">
        <authorList>
            <person name="Van Vliet M D."/>
        </authorList>
    </citation>
    <scope>NUCLEOTIDE SEQUENCE [LARGE SCALE GENOMIC DNA]</scope>
    <source>
        <strain evidence="1 2">F21</strain>
    </source>
</reference>
<dbReference type="InterPro" id="IPR008878">
    <property type="entry name" value="Transposase_IS66_Orf2"/>
</dbReference>
<evidence type="ECO:0000313" key="2">
    <source>
        <dbReference type="Proteomes" id="UP000346198"/>
    </source>
</evidence>